<evidence type="ECO:0000259" key="5">
    <source>
        <dbReference type="Pfam" id="PF04586"/>
    </source>
</evidence>
<name>A0AAD2TZM0_ACIBA</name>
<keyword evidence="2 6" id="KW-0645">Protease</keyword>
<sequence>MKNKAYSVLQVKAFDEEKRVFTGIASTPTPDKAKDVLISTGAKFTLPMPLLFHHDHEKPIGKVISADVTKKGIEVQIELPEIEEEGALKERVDEAYQSLKYGLVNGLSVGFTADWKAVEQLEGGGFQFNEWNWHELSLVAVPCNNESYINQIKSISKSFEQPDEAALGGQVQQPEEKKTTVSDVAENKPIELSDPNKGSIQLC</sequence>
<keyword evidence="1" id="KW-1188">Viral release from host cell</keyword>
<dbReference type="RefSeq" id="WP_057047691.1">
    <property type="nucleotide sequence ID" value="NZ_CP169773.1"/>
</dbReference>
<evidence type="ECO:0000256" key="3">
    <source>
        <dbReference type="ARBA" id="ARBA00022801"/>
    </source>
</evidence>
<evidence type="ECO:0000256" key="2">
    <source>
        <dbReference type="ARBA" id="ARBA00022670"/>
    </source>
</evidence>
<dbReference type="EMBL" id="ABFEVW020000002">
    <property type="protein sequence ID" value="EKU3566926.1"/>
    <property type="molecule type" value="Genomic_DNA"/>
</dbReference>
<dbReference type="AlphaFoldDB" id="A0AAD2TZM0"/>
<evidence type="ECO:0000256" key="4">
    <source>
        <dbReference type="SAM" id="MobiDB-lite"/>
    </source>
</evidence>
<keyword evidence="3" id="KW-0378">Hydrolase</keyword>
<proteinExistence type="predicted"/>
<dbReference type="EMBL" id="ABFEVW030000002">
    <property type="protein sequence ID" value="EMN1070023.1"/>
    <property type="molecule type" value="Genomic_DNA"/>
</dbReference>
<dbReference type="GO" id="GO:0006508">
    <property type="term" value="P:proteolysis"/>
    <property type="evidence" value="ECO:0007669"/>
    <property type="project" value="UniProtKB-KW"/>
</dbReference>
<organism evidence="6">
    <name type="scientific">Acinetobacter baumannii</name>
    <dbReference type="NCBI Taxonomy" id="470"/>
    <lineage>
        <taxon>Bacteria</taxon>
        <taxon>Pseudomonadati</taxon>
        <taxon>Pseudomonadota</taxon>
        <taxon>Gammaproteobacteria</taxon>
        <taxon>Moraxellales</taxon>
        <taxon>Moraxellaceae</taxon>
        <taxon>Acinetobacter</taxon>
        <taxon>Acinetobacter calcoaceticus/baumannii complex</taxon>
    </lineage>
</organism>
<gene>
    <name evidence="6" type="ORF">MKP18_000284</name>
</gene>
<reference evidence="6" key="1">
    <citation type="submission" date="2023-06" db="EMBL/GenBank/DDBJ databases">
        <authorList>
            <consortium name="Clinical and Environmental Microbiology Branch: Whole genome sequencing antimicrobial resistance pathogens in the healthcare setting"/>
        </authorList>
    </citation>
    <scope>NUCLEOTIDE SEQUENCE</scope>
    <source>
        <strain evidence="6">2021GN-00227</strain>
    </source>
</reference>
<feature type="domain" description="Prohead serine protease" evidence="5">
    <location>
        <begin position="42"/>
        <end position="153"/>
    </location>
</feature>
<feature type="region of interest" description="Disordered" evidence="4">
    <location>
        <begin position="163"/>
        <end position="203"/>
    </location>
</feature>
<protein>
    <submittedName>
        <fullName evidence="6">HK97 family phage prohead protease</fullName>
    </submittedName>
</protein>
<evidence type="ECO:0000313" key="6">
    <source>
        <dbReference type="EMBL" id="EKU3566926.1"/>
    </source>
</evidence>
<dbReference type="Pfam" id="PF04586">
    <property type="entry name" value="Peptidase_S78"/>
    <property type="match status" value="1"/>
</dbReference>
<evidence type="ECO:0000256" key="1">
    <source>
        <dbReference type="ARBA" id="ARBA00022612"/>
    </source>
</evidence>
<dbReference type="GO" id="GO:0008233">
    <property type="term" value="F:peptidase activity"/>
    <property type="evidence" value="ECO:0007669"/>
    <property type="project" value="UniProtKB-KW"/>
</dbReference>
<dbReference type="InterPro" id="IPR054613">
    <property type="entry name" value="Peptidase_S78_dom"/>
</dbReference>
<accession>A0AAD2TZM0</accession>
<feature type="compositionally biased region" description="Basic and acidic residues" evidence="4">
    <location>
        <begin position="174"/>
        <end position="191"/>
    </location>
</feature>
<comment type="caution">
    <text evidence="6">The sequence shown here is derived from an EMBL/GenBank/DDBJ whole genome shotgun (WGS) entry which is preliminary data.</text>
</comment>